<feature type="compositionally biased region" description="Low complexity" evidence="1">
    <location>
        <begin position="56"/>
        <end position="73"/>
    </location>
</feature>
<dbReference type="Proteomes" id="UP000787472">
    <property type="component" value="Unassembled WGS sequence"/>
</dbReference>
<feature type="region of interest" description="Disordered" evidence="1">
    <location>
        <begin position="56"/>
        <end position="114"/>
    </location>
</feature>
<reference evidence="2" key="1">
    <citation type="submission" date="2020-03" db="EMBL/GenBank/DDBJ databases">
        <authorList>
            <person name="Guo F."/>
        </authorList>
    </citation>
    <scope>NUCLEOTIDE SEQUENCE</scope>
    <source>
        <strain evidence="2">JCM 30134</strain>
    </source>
</reference>
<sequence length="114" mass="10653">MGITPLTVGRCFTSAERTTSEIAANARPAPSSAGTAEEAVGEDIAEEAVVTAAEEANAASGAAAAGPAPGSSALLGKPSPTGIDTGGVSGPDSVGNTGAQACGAGASGKIQRGI</sequence>
<dbReference type="AlphaFoldDB" id="A0A9E5MLL1"/>
<proteinExistence type="predicted"/>
<keyword evidence="3" id="KW-1185">Reference proteome</keyword>
<comment type="caution">
    <text evidence="2">The sequence shown here is derived from an EMBL/GenBank/DDBJ whole genome shotgun (WGS) entry which is preliminary data.</text>
</comment>
<organism evidence="2 3">
    <name type="scientific">Pseudomaricurvus hydrocarbonicus</name>
    <dbReference type="NCBI Taxonomy" id="1470433"/>
    <lineage>
        <taxon>Bacteria</taxon>
        <taxon>Pseudomonadati</taxon>
        <taxon>Pseudomonadota</taxon>
        <taxon>Gammaproteobacteria</taxon>
        <taxon>Cellvibrionales</taxon>
        <taxon>Cellvibrionaceae</taxon>
        <taxon>Pseudomaricurvus</taxon>
    </lineage>
</organism>
<evidence type="ECO:0000313" key="3">
    <source>
        <dbReference type="Proteomes" id="UP000787472"/>
    </source>
</evidence>
<protein>
    <submittedName>
        <fullName evidence="2">Uncharacterized protein</fullName>
    </submittedName>
</protein>
<evidence type="ECO:0000256" key="1">
    <source>
        <dbReference type="SAM" id="MobiDB-lite"/>
    </source>
</evidence>
<gene>
    <name evidence="2" type="ORF">G8770_00885</name>
</gene>
<dbReference type="EMBL" id="JAAONZ010000001">
    <property type="protein sequence ID" value="NHO64100.1"/>
    <property type="molecule type" value="Genomic_DNA"/>
</dbReference>
<name>A0A9E5MLL1_9GAMM</name>
<accession>A0A9E5MLL1</accession>
<evidence type="ECO:0000313" key="2">
    <source>
        <dbReference type="EMBL" id="NHO64100.1"/>
    </source>
</evidence>
<feature type="region of interest" description="Disordered" evidence="1">
    <location>
        <begin position="1"/>
        <end position="41"/>
    </location>
</feature>